<sequence>MSPLFVFMTESFLGTEGQYYLIHMYKFLQSTKALIFISVIAFGLQAEKSYSQVVANDDSGITPQGKPLAINVLANDTGNINPASIVVTSFPVGGILQISPSGIITYLPNGNYTGNDSFSYQVCDFTTPVPICDEADVSVVVNESFIDPCFEANRAKTFYMPFPERDLWDAFRRASNVIGNNALTNTVRNVTSIKSPYPNVIITYDHWEDGYESNISLPTQASTLVWGDGNLNNGVAPGYPTDILPAGASIVLDNAFAYDASRGTAAPLADIHFDGRDKLYSSNDIAVSKVTGDNTNFGFQSAKTDVYDTTRFGNLFVIGFGEDLAVPLTNPTSYAFRYTAAFIRAQFNNTTVSLDYDGDGTVDVTRVLNEGEVWFYDGSGGNSVGDTNLAKEGNVNLANDLKTGAVITATQPVGVDVLFGGLDNFGTRNINIFQSLFFGDTYYTPVSDQNFATAPTRVYFYNPLAAPITVNWTNSTTSGNVVVPASSSSFLALTGTSGYRFQSAGGESYTAIQVIDDDSAGSGFDWAFTLIAAERLTNFSSIAWAPGSTTNAPANNGNPIWVTNAGNVATDVFVKFDGNLSVPGTLGINSCGLPFDFVVNLDPLEQVKIFDTADGNQGGIAVFSCGQPLATVYGQDASTAFAVNSNSAALLGLDVGTVMQPKCLNFLVIANDDVEVTEPNTPIIVDILMNDAGFLCTLNRSSVQILTQPTNGTVQINSDGTVTYTPNPGFNGLETFTYLVCSNEFATGCDEARVNIRVTSCPATASEAVVSGRVFVEQLPDDGTYNVGEKLQGGVPVLLFTDLNCNNTVDGADSAIQSTTSDISGNYSFSVVPGFFFADDFEPSGIAGNDGSLNFSSSWIESGGTNDFAAAPTTIGIESGANNSLILNGPNRTAARSFNVVNAVSASLSFRYRRAAWDNAADFVTVTITNGATSTVTTLQVINFSQTAADAGFATVTLNVPTGALNNNGSNTISFTTSGGISNTNSLFIDNVRFTYGVNNACYIARPDVSGLSGRFTVSTLNQANVGQSPPLVALGNCVSGRFLGVLANYTAVADNFNIVTDVPRVLNILANDTPGVPDPASVTIISGPTNGQIVVNSDGTVTYTPNLGYNGPDSFQYRACSIDDPTVCSVATVTLNVACTSVANRNTITGTVFNDANNNATQNLGELGIANASIQLYRDVNTNGLFDSGTDTLETTVQSSATDYQIQVVPPTVSNTLLDQFNTAGSGAGTNGTVNWTNPWVQVVEVDGFGAGSVQVVGGVLQLQNNNSRGARRSFNLAGAGAVTASLSYTFTKTALDDTNDGVIVSASNASGGTYTTLSTLTFPNAAAQSSGPIDITSFISTDTSIRFLTTAANGATDLVQIDNVQITYTTYTGASYIVRLSSLPSGFVQTAPISPNFYAVSFTGSGAASCSRNFGAVVQTDLSITKTVNNSTPTIPSNVIFTLTASNNGPGNATGVTVNDLLPSGYTFVSATPSLGSYNSTTGVWNIGNLNNAASATLTITATVRGTGSYQNTATISGAQIDPSTGNNTAINTPTPVLRSEIAVSKTVDITNPLVGTDVVFTITASNDALYSDATGLIISDLLPSGYVFVNANPSAGTYNSISGLWNIGNLNAGSSATLQITATVRGTGVYQNIAALNNVSPTDAVSGNNSFNVTTTPIPQTDIAVTKIANSNAPSVGSTVQFTIQASNNSNFSPASGVVLSDILPNGYNFVSANATQGSYSQGTGLWTLGSLAPGASQTLTINAIVLGSGLYENTASLSSVSPTDGNSTNNSGVSSPIPTPASELTVAKTSNNNTPRVGDTIIFTLVASNATGYSNATGVEVLDLLPSGYQFVNSVSSAGSYNPITGVWSIGALNAGTSANLQLEVLVVANGNYQNNASVSGTEPDFIPGNNSTSNTPTIINTPPVANNDSNSILEDGNLIVSNGVPLTI</sequence>
<protein>
    <recommendedName>
        <fullName evidence="2">DUF11 domain-containing protein</fullName>
    </recommendedName>
</protein>
<dbReference type="InterPro" id="IPR013783">
    <property type="entry name" value="Ig-like_fold"/>
</dbReference>
<proteinExistence type="predicted"/>
<dbReference type="OrthoDB" id="9805017at2"/>
<dbReference type="PANTHER" id="PTHR34819:SF3">
    <property type="entry name" value="CELL SURFACE PROTEIN"/>
    <property type="match status" value="1"/>
</dbReference>
<keyword evidence="4" id="KW-1185">Reference proteome</keyword>
<feature type="compositionally biased region" description="Polar residues" evidence="1">
    <location>
        <begin position="1761"/>
        <end position="1780"/>
    </location>
</feature>
<evidence type="ECO:0000313" key="4">
    <source>
        <dbReference type="Proteomes" id="UP000216035"/>
    </source>
</evidence>
<dbReference type="InterPro" id="IPR001434">
    <property type="entry name" value="OmcB-like_DUF11"/>
</dbReference>
<feature type="domain" description="DUF11" evidence="2">
    <location>
        <begin position="1665"/>
        <end position="1776"/>
    </location>
</feature>
<evidence type="ECO:0000256" key="1">
    <source>
        <dbReference type="SAM" id="MobiDB-lite"/>
    </source>
</evidence>
<evidence type="ECO:0000259" key="2">
    <source>
        <dbReference type="Pfam" id="PF01345"/>
    </source>
</evidence>
<dbReference type="NCBIfam" id="NF012211">
    <property type="entry name" value="tand_rpt_95"/>
    <property type="match status" value="3"/>
</dbReference>
<reference evidence="3 4" key="1">
    <citation type="submission" date="2017-07" db="EMBL/GenBank/DDBJ databases">
        <title>Flavobacterium cyanobacteriorum sp. nov., isolated from cyanobacterial aggregates in a eutrophic lake.</title>
        <authorList>
            <person name="Cai H."/>
        </authorList>
    </citation>
    <scope>NUCLEOTIDE SEQUENCE [LARGE SCALE GENOMIC DNA]</scope>
    <source>
        <strain evidence="3 4">TH167</strain>
    </source>
</reference>
<gene>
    <name evidence="3" type="ORF">CHX27_08140</name>
</gene>
<dbReference type="Gene3D" id="2.60.40.1170">
    <property type="entry name" value="Mu homology domain, subdomain B"/>
    <property type="match status" value="3"/>
</dbReference>
<dbReference type="Proteomes" id="UP000216035">
    <property type="component" value="Unassembled WGS sequence"/>
</dbReference>
<evidence type="ECO:0000313" key="3">
    <source>
        <dbReference type="EMBL" id="OYQ43929.1"/>
    </source>
</evidence>
<comment type="caution">
    <text evidence="3">The sequence shown here is derived from an EMBL/GenBank/DDBJ whole genome shotgun (WGS) entry which is preliminary data.</text>
</comment>
<dbReference type="EMBL" id="NOXX01000195">
    <property type="protein sequence ID" value="OYQ43929.1"/>
    <property type="molecule type" value="Genomic_DNA"/>
</dbReference>
<accession>A0A255ZRA2</accession>
<dbReference type="Gene3D" id="2.60.40.10">
    <property type="entry name" value="Immunoglobulins"/>
    <property type="match status" value="1"/>
</dbReference>
<feature type="region of interest" description="Disordered" evidence="1">
    <location>
        <begin position="1761"/>
        <end position="1783"/>
    </location>
</feature>
<dbReference type="InterPro" id="IPR051172">
    <property type="entry name" value="Chlamydia_OmcB"/>
</dbReference>
<feature type="domain" description="DUF11" evidence="2">
    <location>
        <begin position="1423"/>
        <end position="1533"/>
    </location>
</feature>
<dbReference type="InterPro" id="IPR047589">
    <property type="entry name" value="DUF11_rpt"/>
</dbReference>
<feature type="domain" description="DUF11" evidence="2">
    <location>
        <begin position="1788"/>
        <end position="1900"/>
    </location>
</feature>
<name>A0A255ZRA2_9FLAO</name>
<dbReference type="Gene3D" id="2.60.40.3440">
    <property type="match status" value="3"/>
</dbReference>
<dbReference type="PANTHER" id="PTHR34819">
    <property type="entry name" value="LARGE CYSTEINE-RICH PERIPLASMIC PROTEIN OMCB"/>
    <property type="match status" value="1"/>
</dbReference>
<dbReference type="Pfam" id="PF01345">
    <property type="entry name" value="DUF11"/>
    <property type="match status" value="4"/>
</dbReference>
<dbReference type="NCBIfam" id="TIGR01451">
    <property type="entry name" value="B_ant_repeat"/>
    <property type="match status" value="4"/>
</dbReference>
<organism evidence="3 4">
    <name type="scientific">Flavobacterium aurantiibacter</name>
    <dbReference type="NCBI Taxonomy" id="2023067"/>
    <lineage>
        <taxon>Bacteria</taxon>
        <taxon>Pseudomonadati</taxon>
        <taxon>Bacteroidota</taxon>
        <taxon>Flavobacteriia</taxon>
        <taxon>Flavobacteriales</taxon>
        <taxon>Flavobacteriaceae</taxon>
        <taxon>Flavobacterium</taxon>
    </lineage>
</organism>
<dbReference type="Pfam" id="PF17963">
    <property type="entry name" value="Big_9"/>
    <property type="match status" value="3"/>
</dbReference>
<feature type="domain" description="DUF11" evidence="2">
    <location>
        <begin position="1544"/>
        <end position="1657"/>
    </location>
</feature>